<feature type="compositionally biased region" description="Basic and acidic residues" evidence="4">
    <location>
        <begin position="1"/>
        <end position="14"/>
    </location>
</feature>
<dbReference type="PROSITE" id="PS51319">
    <property type="entry name" value="TFIIS_N"/>
    <property type="match status" value="1"/>
</dbReference>
<dbReference type="GO" id="GO:0005634">
    <property type="term" value="C:nucleus"/>
    <property type="evidence" value="ECO:0007669"/>
    <property type="project" value="UniProtKB-SubCell"/>
</dbReference>
<dbReference type="InterPro" id="IPR017923">
    <property type="entry name" value="TFIIS_N"/>
</dbReference>
<dbReference type="PANTHER" id="PTHR46010">
    <property type="entry name" value="PROTEIN IWS1 HOMOLOG"/>
    <property type="match status" value="1"/>
</dbReference>
<dbReference type="Pfam" id="PF08711">
    <property type="entry name" value="Med26"/>
    <property type="match status" value="1"/>
</dbReference>
<evidence type="ECO:0000259" key="5">
    <source>
        <dbReference type="PROSITE" id="PS51319"/>
    </source>
</evidence>
<protein>
    <recommendedName>
        <fullName evidence="5">TFIIS N-terminal domain-containing protein</fullName>
    </recommendedName>
</protein>
<dbReference type="InterPro" id="IPR035441">
    <property type="entry name" value="TFIIS/LEDGF_dom_sf"/>
</dbReference>
<name>A0A4Q9L4E6_9MICR</name>
<evidence type="ECO:0000313" key="7">
    <source>
        <dbReference type="Proteomes" id="UP000292362"/>
    </source>
</evidence>
<proteinExistence type="inferred from homology"/>
<keyword evidence="3" id="KW-0539">Nucleus</keyword>
<evidence type="ECO:0000313" key="6">
    <source>
        <dbReference type="EMBL" id="TBU02409.1"/>
    </source>
</evidence>
<dbReference type="Proteomes" id="UP000292362">
    <property type="component" value="Unassembled WGS sequence"/>
</dbReference>
<comment type="similarity">
    <text evidence="2">Belongs to the IWS1 family.</text>
</comment>
<dbReference type="GO" id="GO:0016973">
    <property type="term" value="P:poly(A)+ mRNA export from nucleus"/>
    <property type="evidence" value="ECO:0007669"/>
    <property type="project" value="TreeGrafter"/>
</dbReference>
<organism evidence="6 7">
    <name type="scientific">Hamiltosporidium tvaerminnensis</name>
    <dbReference type="NCBI Taxonomy" id="1176355"/>
    <lineage>
        <taxon>Eukaryota</taxon>
        <taxon>Fungi</taxon>
        <taxon>Fungi incertae sedis</taxon>
        <taxon>Microsporidia</taxon>
        <taxon>Dubosqiidae</taxon>
        <taxon>Hamiltosporidium</taxon>
    </lineage>
</organism>
<comment type="subcellular location">
    <subcellularLocation>
        <location evidence="3">Nucleus</location>
    </subcellularLocation>
</comment>
<dbReference type="Gene3D" id="1.20.930.10">
    <property type="entry name" value="Conserved domain common to transcription factors TFIIS, elongin A, CRSP70"/>
    <property type="match status" value="1"/>
</dbReference>
<evidence type="ECO:0000256" key="1">
    <source>
        <dbReference type="ARBA" id="ARBA00037349"/>
    </source>
</evidence>
<feature type="region of interest" description="Disordered" evidence="4">
    <location>
        <begin position="1"/>
        <end position="33"/>
    </location>
</feature>
<dbReference type="AlphaFoldDB" id="A0A4Q9L4E6"/>
<dbReference type="VEuPathDB" id="MicrosporidiaDB:CWI37_0488p0020"/>
<sequence length="378" mass="44877">MHDQIKEEIEKSEENSNICKKNKKEKSFDISSDEMDSLEKLKKDMEVIGNKNNINSTSNDEESNKEYCEESNKEYCEEFNEESNKEYCEESNKEYCEEFNKESNKEYSDCKIENNNEFKDISFDKQTIENTDEIFDESKIKNNFSKIRETKIDSIETENKKEEIFSSLENIKNNQIQTEISFFKKSETKKTKNKSKLNINKEMLDNQTETTIKEKRIKKRIESEKEDKIFKKTKKNEISEEEINNFVNKFKKEMLNAVNKDNQSNKEKKPSFEKVNMVDSVSKALLNKKYQTSFLDSDVLSVIRMWLEPLPDKTLPGYKIKSTLLELLLVVPVKKYHLIESKVGRIVFFYSKNERENKEIKRMAKKLVYLWTQVALKD</sequence>
<gene>
    <name evidence="6" type="ORF">CWI37_0488p0020</name>
</gene>
<evidence type="ECO:0000256" key="4">
    <source>
        <dbReference type="SAM" id="MobiDB-lite"/>
    </source>
</evidence>
<feature type="domain" description="TFIIS N-terminal" evidence="5">
    <location>
        <begin position="301"/>
        <end position="378"/>
    </location>
</feature>
<evidence type="ECO:0000256" key="2">
    <source>
        <dbReference type="ARBA" id="ARBA00037992"/>
    </source>
</evidence>
<evidence type="ECO:0000256" key="3">
    <source>
        <dbReference type="PROSITE-ProRule" id="PRU00649"/>
    </source>
</evidence>
<dbReference type="EMBL" id="PITJ01000488">
    <property type="protein sequence ID" value="TBU02409.1"/>
    <property type="molecule type" value="Genomic_DNA"/>
</dbReference>
<comment type="function">
    <text evidence="1">Transcription factor involved in RNA polymerase II transcription regulation. May function in both SPT15/TBP post-recruitment and recruitment steps of transcription.</text>
</comment>
<dbReference type="PANTHER" id="PTHR46010:SF1">
    <property type="entry name" value="PROTEIN IWS1 HOMOLOG"/>
    <property type="match status" value="1"/>
</dbReference>
<reference evidence="6 7" key="1">
    <citation type="submission" date="2017-12" db="EMBL/GenBank/DDBJ databases">
        <authorList>
            <person name="Pombert J.-F."/>
            <person name="Haag K.L."/>
            <person name="Ebert D."/>
        </authorList>
    </citation>
    <scope>NUCLEOTIDE SEQUENCE [LARGE SCALE GENOMIC DNA]</scope>
    <source>
        <strain evidence="6">FI-OER-3-3</strain>
    </source>
</reference>
<dbReference type="InterPro" id="IPR051037">
    <property type="entry name" value="RNAPII_TF_IWS1"/>
</dbReference>
<accession>A0A4Q9L4E6</accession>
<comment type="caution">
    <text evidence="6">The sequence shown here is derived from an EMBL/GenBank/DDBJ whole genome shotgun (WGS) entry which is preliminary data.</text>
</comment>